<evidence type="ECO:0000313" key="3">
    <source>
        <dbReference type="Proteomes" id="UP000261500"/>
    </source>
</evidence>
<keyword evidence="1" id="KW-1133">Transmembrane helix</keyword>
<proteinExistence type="predicted"/>
<dbReference type="STRING" id="48699.ENSPLAP00000031040"/>
<reference evidence="2" key="2">
    <citation type="submission" date="2025-09" db="UniProtKB">
        <authorList>
            <consortium name="Ensembl"/>
        </authorList>
    </citation>
    <scope>IDENTIFICATION</scope>
</reference>
<dbReference type="Proteomes" id="UP000261500">
    <property type="component" value="Unplaced"/>
</dbReference>
<feature type="transmembrane region" description="Helical" evidence="1">
    <location>
        <begin position="40"/>
        <end position="56"/>
    </location>
</feature>
<evidence type="ECO:0000256" key="1">
    <source>
        <dbReference type="SAM" id="Phobius"/>
    </source>
</evidence>
<keyword evidence="1" id="KW-0812">Transmembrane</keyword>
<dbReference type="AlphaFoldDB" id="A0A3B3VZ12"/>
<dbReference type="InterPro" id="IPR040246">
    <property type="entry name" value="C16orf87-like"/>
</dbReference>
<dbReference type="PANTHER" id="PTHR31101">
    <property type="entry name" value="UPF0547 PROTEIN C16ORF87"/>
    <property type="match status" value="1"/>
</dbReference>
<feature type="transmembrane region" description="Helical" evidence="1">
    <location>
        <begin position="15"/>
        <end position="33"/>
    </location>
</feature>
<accession>A0A3B3VZ12</accession>
<evidence type="ECO:0000313" key="2">
    <source>
        <dbReference type="Ensembl" id="ENSPLAP00000031040.1"/>
    </source>
</evidence>
<dbReference type="Ensembl" id="ENSPLAT00000027536.1">
    <property type="protein sequence ID" value="ENSPLAP00000031040.1"/>
    <property type="gene ID" value="ENSPLAG00000022703.1"/>
</dbReference>
<keyword evidence="1" id="KW-0472">Membrane</keyword>
<name>A0A3B3VZ12_9TELE</name>
<organism evidence="2 3">
    <name type="scientific">Poecilia latipinna</name>
    <name type="common">sailfin molly</name>
    <dbReference type="NCBI Taxonomy" id="48699"/>
    <lineage>
        <taxon>Eukaryota</taxon>
        <taxon>Metazoa</taxon>
        <taxon>Chordata</taxon>
        <taxon>Craniata</taxon>
        <taxon>Vertebrata</taxon>
        <taxon>Euteleostomi</taxon>
        <taxon>Actinopterygii</taxon>
        <taxon>Neopterygii</taxon>
        <taxon>Teleostei</taxon>
        <taxon>Neoteleostei</taxon>
        <taxon>Acanthomorphata</taxon>
        <taxon>Ovalentaria</taxon>
        <taxon>Atherinomorphae</taxon>
        <taxon>Cyprinodontiformes</taxon>
        <taxon>Poeciliidae</taxon>
        <taxon>Poeciliinae</taxon>
        <taxon>Poecilia</taxon>
    </lineage>
</organism>
<sequence>MNQGEEEPGPPRSTVPVMSMLFINLFGCVLHSLKLTYKCIKMCVCIYIYIYIYKVVYQVKILLFLLWPQILYIKIILISCVFVFTEKQEKEVDVYASLSDEKAFVFSVALAEINRKILSQRLIL</sequence>
<keyword evidence="3" id="KW-1185">Reference proteome</keyword>
<reference evidence="2" key="1">
    <citation type="submission" date="2025-08" db="UniProtKB">
        <authorList>
            <consortium name="Ensembl"/>
        </authorList>
    </citation>
    <scope>IDENTIFICATION</scope>
</reference>
<protein>
    <submittedName>
        <fullName evidence="2">Uncharacterized protein</fullName>
    </submittedName>
</protein>